<comment type="caution">
    <text evidence="1">The sequence shown here is derived from an EMBL/GenBank/DDBJ whole genome shotgun (WGS) entry which is preliminary data.</text>
</comment>
<organism evidence="1 2">
    <name type="scientific">Sphaerodactylus townsendi</name>
    <dbReference type="NCBI Taxonomy" id="933632"/>
    <lineage>
        <taxon>Eukaryota</taxon>
        <taxon>Metazoa</taxon>
        <taxon>Chordata</taxon>
        <taxon>Craniata</taxon>
        <taxon>Vertebrata</taxon>
        <taxon>Euteleostomi</taxon>
        <taxon>Lepidosauria</taxon>
        <taxon>Squamata</taxon>
        <taxon>Bifurcata</taxon>
        <taxon>Gekkota</taxon>
        <taxon>Sphaerodactylidae</taxon>
        <taxon>Sphaerodactylus</taxon>
    </lineage>
</organism>
<accession>A0ACB8FEZ5</accession>
<evidence type="ECO:0000313" key="1">
    <source>
        <dbReference type="EMBL" id="KAH8004003.1"/>
    </source>
</evidence>
<proteinExistence type="predicted"/>
<reference evidence="1" key="1">
    <citation type="submission" date="2021-08" db="EMBL/GenBank/DDBJ databases">
        <title>The first chromosome-level gecko genome reveals the dynamic sex chromosomes of Neotropical dwarf geckos (Sphaerodactylidae: Sphaerodactylus).</title>
        <authorList>
            <person name="Pinto B.J."/>
            <person name="Keating S.E."/>
            <person name="Gamble T."/>
        </authorList>
    </citation>
    <scope>NUCLEOTIDE SEQUENCE</scope>
    <source>
        <strain evidence="1">TG3544</strain>
    </source>
</reference>
<dbReference type="Proteomes" id="UP000827872">
    <property type="component" value="Linkage Group LG04"/>
</dbReference>
<evidence type="ECO:0000313" key="2">
    <source>
        <dbReference type="Proteomes" id="UP000827872"/>
    </source>
</evidence>
<name>A0ACB8FEZ5_9SAUR</name>
<dbReference type="EMBL" id="CM037617">
    <property type="protein sequence ID" value="KAH8004003.1"/>
    <property type="molecule type" value="Genomic_DNA"/>
</dbReference>
<sequence>MERWGQGELPRRMPIVIGDMPEYLKHFIAHVQKYKFKAQVVWQAQFSTETMAEGARKGVAAVIYHQLRHQCYLKPYDESLKEKIGTLQYQIEDGVTQHKKRWFGDKRIPHSLHEVRWRAYHRVLRAAETEPWQMQSELLCKRPGCVDRTLGLIPTETVRHMVHECPTSKQLWRVVAWRLKDPTLALQSYEQIISGKEQVTVTSVPLWAKEQVAISWTTKRLINLIIISRIERMRKWQLQSNTRDTNKKDKWSWGYCGVSMDVFQKEKTDQKDIFRPPENPSAQSVKDHTLHLMETEQPVTEQQTEEKMEDLSFVSNLLSVDLPSVPILAGLLPPPPNCGSDQIILPSVSSEVRDTTEMDLVSLSEAQNLQSADALCQGHHPADTPNENPQQEVEDEELLSAYYEATNAYADEQT</sequence>
<protein>
    <submittedName>
        <fullName evidence="1">Uncharacterized protein</fullName>
    </submittedName>
</protein>
<gene>
    <name evidence="1" type="ORF">K3G42_001406</name>
</gene>
<keyword evidence="2" id="KW-1185">Reference proteome</keyword>